<gene>
    <name evidence="2" type="ORF">MGALJ_44800</name>
</gene>
<organism evidence="2 3">
    <name type="scientific">Mycobacterium gallinarum</name>
    <dbReference type="NCBI Taxonomy" id="39689"/>
    <lineage>
        <taxon>Bacteria</taxon>
        <taxon>Bacillati</taxon>
        <taxon>Actinomycetota</taxon>
        <taxon>Actinomycetes</taxon>
        <taxon>Mycobacteriales</taxon>
        <taxon>Mycobacteriaceae</taxon>
        <taxon>Mycobacterium</taxon>
    </lineage>
</organism>
<dbReference type="NCBIfam" id="TIGR03086">
    <property type="entry name" value="TIGR03086 family metal-binding protein"/>
    <property type="match status" value="1"/>
</dbReference>
<evidence type="ECO:0000313" key="2">
    <source>
        <dbReference type="EMBL" id="BBY94811.1"/>
    </source>
</evidence>
<accession>A0A9W4FH80</accession>
<dbReference type="GO" id="GO:0046872">
    <property type="term" value="F:metal ion binding"/>
    <property type="evidence" value="ECO:0007669"/>
    <property type="project" value="InterPro"/>
</dbReference>
<dbReference type="NCBIfam" id="TIGR03083">
    <property type="entry name" value="maleylpyruvate isomerase family mycothiol-dependent enzyme"/>
    <property type="match status" value="1"/>
</dbReference>
<dbReference type="EMBL" id="AP022601">
    <property type="protein sequence ID" value="BBY94811.1"/>
    <property type="molecule type" value="Genomic_DNA"/>
</dbReference>
<dbReference type="InterPro" id="IPR034660">
    <property type="entry name" value="DinB/YfiT-like"/>
</dbReference>
<proteinExistence type="predicted"/>
<dbReference type="InterPro" id="IPR017517">
    <property type="entry name" value="Maleyloyr_isom"/>
</dbReference>
<dbReference type="InterPro" id="IPR017520">
    <property type="entry name" value="CHP03086"/>
</dbReference>
<dbReference type="SUPFAM" id="SSF109854">
    <property type="entry name" value="DinB/YfiT-like putative metalloenzymes"/>
    <property type="match status" value="1"/>
</dbReference>
<dbReference type="Pfam" id="PF11716">
    <property type="entry name" value="MDMPI_N"/>
    <property type="match status" value="1"/>
</dbReference>
<evidence type="ECO:0000259" key="1">
    <source>
        <dbReference type="Pfam" id="PF11716"/>
    </source>
</evidence>
<protein>
    <submittedName>
        <fullName evidence="2">TIGR03086 family protein</fullName>
    </submittedName>
</protein>
<evidence type="ECO:0000313" key="3">
    <source>
        <dbReference type="Proteomes" id="UP000465785"/>
    </source>
</evidence>
<keyword evidence="3" id="KW-1185">Reference proteome</keyword>
<feature type="domain" description="Mycothiol-dependent maleylpyruvate isomerase metal-binding" evidence="1">
    <location>
        <begin position="13"/>
        <end position="134"/>
    </location>
</feature>
<dbReference type="Gene3D" id="1.20.120.450">
    <property type="entry name" value="dinb family like domain"/>
    <property type="match status" value="1"/>
</dbReference>
<dbReference type="Proteomes" id="UP000465785">
    <property type="component" value="Chromosome"/>
</dbReference>
<reference evidence="2 3" key="1">
    <citation type="journal article" date="2019" name="Emerg. Microbes Infect.">
        <title>Comprehensive subspecies identification of 175 nontuberculous mycobacteria species based on 7547 genomic profiles.</title>
        <authorList>
            <person name="Matsumoto Y."/>
            <person name="Kinjo T."/>
            <person name="Motooka D."/>
            <person name="Nabeya D."/>
            <person name="Jung N."/>
            <person name="Uechi K."/>
            <person name="Horii T."/>
            <person name="Iida T."/>
            <person name="Fujita J."/>
            <person name="Nakamura S."/>
        </authorList>
    </citation>
    <scope>NUCLEOTIDE SEQUENCE [LARGE SCALE GENOMIC DNA]</scope>
    <source>
        <strain evidence="2 3">JCM 6399</strain>
    </source>
</reference>
<sequence length="197" mass="20748">MPAVCTDMIDMTSACRRTAQVLANVTDDQLGASTPCEKLPVEELVAHIGGLALAFTAAARKDFGPLTDTPPTFDGALEDDWRTVYPQRLSELATAFGEPDAWQGMSRAGGVDFPGDVAGMVALTEVVVHGWDLAKATGQPYDIDAATADAVVPHVAQFAAEEPVEGLFDRAVAVPDDAPVLDRIVGLTGRDPAWSGR</sequence>
<dbReference type="AlphaFoldDB" id="A0A9W4FH80"/>
<name>A0A9W4FH80_9MYCO</name>
<dbReference type="InterPro" id="IPR024344">
    <property type="entry name" value="MDMPI_metal-binding"/>
</dbReference>
<dbReference type="KEGG" id="mgau:MGALJ_44800"/>